<keyword evidence="3" id="KW-0805">Transcription regulation</keyword>
<dbReference type="Pfam" id="PF08681">
    <property type="entry name" value="TacA1"/>
    <property type="match status" value="1"/>
</dbReference>
<evidence type="ECO:0000256" key="2">
    <source>
        <dbReference type="ARBA" id="ARBA00022649"/>
    </source>
</evidence>
<gene>
    <name evidence="7" type="ORF">HX829_06685</name>
</gene>
<organism evidence="7 8">
    <name type="scientific">Pseudomonas gingeri</name>
    <dbReference type="NCBI Taxonomy" id="117681"/>
    <lineage>
        <taxon>Bacteria</taxon>
        <taxon>Pseudomonadati</taxon>
        <taxon>Pseudomonadota</taxon>
        <taxon>Gammaproteobacteria</taxon>
        <taxon>Pseudomonadales</taxon>
        <taxon>Pseudomonadaceae</taxon>
        <taxon>Pseudomonas</taxon>
    </lineage>
</organism>
<dbReference type="SUPFAM" id="SSF47598">
    <property type="entry name" value="Ribbon-helix-helix"/>
    <property type="match status" value="1"/>
</dbReference>
<dbReference type="EMBL" id="JACAPU010000011">
    <property type="protein sequence ID" value="NWB46172.1"/>
    <property type="molecule type" value="Genomic_DNA"/>
</dbReference>
<accession>A0A7Y7WB71</accession>
<evidence type="ECO:0000256" key="5">
    <source>
        <dbReference type="ARBA" id="ARBA00023163"/>
    </source>
</evidence>
<evidence type="ECO:0000313" key="7">
    <source>
        <dbReference type="EMBL" id="NWB46172.1"/>
    </source>
</evidence>
<evidence type="ECO:0000313" key="8">
    <source>
        <dbReference type="Proteomes" id="UP000582981"/>
    </source>
</evidence>
<dbReference type="PANTHER" id="PTHR35401">
    <property type="entry name" value="COPG FAMILY HELIX-TURN-HELIX PROTEIN-RELATED-RELATED"/>
    <property type="match status" value="1"/>
</dbReference>
<sequence>MLKTRSPRANQRKPAFINMRADIKKQNLIDIAAALSGRDRTSFILEAACQKAEEVILEQLLFVLDENAFNSFEQALESSPRRRNRCLQTLLARPKRWS</sequence>
<protein>
    <submittedName>
        <fullName evidence="7">DUF1778 domain-containing protein</fullName>
    </submittedName>
</protein>
<reference evidence="7 8" key="1">
    <citation type="submission" date="2020-04" db="EMBL/GenBank/DDBJ databases">
        <title>Molecular characterization of pseudomonads from Agaricus bisporus reveal novel blotch 2 pathogens in Western Europe.</title>
        <authorList>
            <person name="Taparia T."/>
            <person name="Krijger M."/>
            <person name="Haynes E."/>
            <person name="Elpinstone J.G."/>
            <person name="Noble R."/>
            <person name="Van Der Wolf J."/>
        </authorList>
    </citation>
    <scope>NUCLEOTIDE SEQUENCE [LARGE SCALE GENOMIC DNA]</scope>
    <source>
        <strain evidence="7 8">F1001</strain>
    </source>
</reference>
<keyword evidence="1" id="KW-0678">Repressor</keyword>
<comment type="caution">
    <text evidence="7">The sequence shown here is derived from an EMBL/GenBank/DDBJ whole genome shotgun (WGS) entry which is preliminary data.</text>
</comment>
<evidence type="ECO:0000256" key="4">
    <source>
        <dbReference type="ARBA" id="ARBA00023125"/>
    </source>
</evidence>
<keyword evidence="4" id="KW-0238">DNA-binding</keyword>
<keyword evidence="5" id="KW-0804">Transcription</keyword>
<proteinExistence type="inferred from homology"/>
<dbReference type="InterPro" id="IPR010985">
    <property type="entry name" value="Ribbon_hlx_hlx"/>
</dbReference>
<evidence type="ECO:0000256" key="1">
    <source>
        <dbReference type="ARBA" id="ARBA00022491"/>
    </source>
</evidence>
<name>A0A7Y7WB71_9PSED</name>
<dbReference type="InterPro" id="IPR014795">
    <property type="entry name" value="TacA_1-like"/>
</dbReference>
<dbReference type="GO" id="GO:0003677">
    <property type="term" value="F:DNA binding"/>
    <property type="evidence" value="ECO:0007669"/>
    <property type="project" value="UniProtKB-KW"/>
</dbReference>
<dbReference type="Proteomes" id="UP000582981">
    <property type="component" value="Unassembled WGS sequence"/>
</dbReference>
<comment type="similarity">
    <text evidence="6">Belongs to the TacA antitoxin family.</text>
</comment>
<dbReference type="GO" id="GO:0006355">
    <property type="term" value="P:regulation of DNA-templated transcription"/>
    <property type="evidence" value="ECO:0007669"/>
    <property type="project" value="InterPro"/>
</dbReference>
<dbReference type="Gene3D" id="1.20.5.780">
    <property type="entry name" value="Single helix bin"/>
    <property type="match status" value="1"/>
</dbReference>
<evidence type="ECO:0000256" key="6">
    <source>
        <dbReference type="ARBA" id="ARBA00049988"/>
    </source>
</evidence>
<keyword evidence="2" id="KW-1277">Toxin-antitoxin system</keyword>
<dbReference type="PANTHER" id="PTHR35401:SF1">
    <property type="entry name" value="CYTOPLASMIC PROTEIN"/>
    <property type="match status" value="1"/>
</dbReference>
<dbReference type="AlphaFoldDB" id="A0A7Y7WB71"/>
<evidence type="ECO:0000256" key="3">
    <source>
        <dbReference type="ARBA" id="ARBA00023015"/>
    </source>
</evidence>